<organism evidence="1 2">
    <name type="scientific">Flavobacterium oncorhynchi</name>
    <dbReference type="NCBI Taxonomy" id="728056"/>
    <lineage>
        <taxon>Bacteria</taxon>
        <taxon>Pseudomonadati</taxon>
        <taxon>Bacteroidota</taxon>
        <taxon>Flavobacteriia</taxon>
        <taxon>Flavobacteriales</taxon>
        <taxon>Flavobacteriaceae</taxon>
        <taxon>Flavobacterium</taxon>
    </lineage>
</organism>
<dbReference type="Proteomes" id="UP000198336">
    <property type="component" value="Unassembled WGS sequence"/>
</dbReference>
<protein>
    <submittedName>
        <fullName evidence="1">Uncharacterized protein</fullName>
    </submittedName>
</protein>
<dbReference type="RefSeq" id="WP_089055059.1">
    <property type="nucleotide sequence ID" value="NZ_MUHA01000023.1"/>
</dbReference>
<sequence length="202" mass="23873">MSENNTDTLLEVRKAYRLLFEYQTRILDLVDFIGSSYGYSYNGGYSKFSNGSPNNGTGKLTQWAWDWLSMYFYEFNFGRKDENTFAVFIVNDTGFFQTRKKGKVSKTKVSSFDTVENSKTKLIFVVGKNTWDGWGVMWDQDDFILKKEGHKEYEDKDKIMLFKSYPLEDFFDEDNAIENLRDFENYCKNLKVDFKYKEKTVS</sequence>
<reference evidence="1 2" key="1">
    <citation type="submission" date="2016-11" db="EMBL/GenBank/DDBJ databases">
        <title>Whole genomes of Flavobacteriaceae.</title>
        <authorList>
            <person name="Stine C."/>
            <person name="Li C."/>
            <person name="Tadesse D."/>
        </authorList>
    </citation>
    <scope>NUCLEOTIDE SEQUENCE [LARGE SCALE GENOMIC DNA]</scope>
    <source>
        <strain evidence="1 2">CCUG 59446</strain>
    </source>
</reference>
<name>A0A226HW68_9FLAO</name>
<gene>
    <name evidence="1" type="ORF">B0A75_14790</name>
</gene>
<dbReference type="EMBL" id="MUHA01000023">
    <property type="protein sequence ID" value="OXA98208.1"/>
    <property type="molecule type" value="Genomic_DNA"/>
</dbReference>
<evidence type="ECO:0000313" key="2">
    <source>
        <dbReference type="Proteomes" id="UP000198336"/>
    </source>
</evidence>
<accession>A0A226HW68</accession>
<dbReference type="AlphaFoldDB" id="A0A226HW68"/>
<keyword evidence="2" id="KW-1185">Reference proteome</keyword>
<evidence type="ECO:0000313" key="1">
    <source>
        <dbReference type="EMBL" id="OXA98208.1"/>
    </source>
</evidence>
<proteinExistence type="predicted"/>
<comment type="caution">
    <text evidence="1">The sequence shown here is derived from an EMBL/GenBank/DDBJ whole genome shotgun (WGS) entry which is preliminary data.</text>
</comment>